<name>A0A2P6QFF9_ROSCH</name>
<organism evidence="2 3">
    <name type="scientific">Rosa chinensis</name>
    <name type="common">China rose</name>
    <dbReference type="NCBI Taxonomy" id="74649"/>
    <lineage>
        <taxon>Eukaryota</taxon>
        <taxon>Viridiplantae</taxon>
        <taxon>Streptophyta</taxon>
        <taxon>Embryophyta</taxon>
        <taxon>Tracheophyta</taxon>
        <taxon>Spermatophyta</taxon>
        <taxon>Magnoliopsida</taxon>
        <taxon>eudicotyledons</taxon>
        <taxon>Gunneridae</taxon>
        <taxon>Pentapetalae</taxon>
        <taxon>rosids</taxon>
        <taxon>fabids</taxon>
        <taxon>Rosales</taxon>
        <taxon>Rosaceae</taxon>
        <taxon>Rosoideae</taxon>
        <taxon>Rosoideae incertae sedis</taxon>
        <taxon>Rosa</taxon>
    </lineage>
</organism>
<evidence type="ECO:0008006" key="4">
    <source>
        <dbReference type="Google" id="ProtNLM"/>
    </source>
</evidence>
<dbReference type="EMBL" id="PDCK01000043">
    <property type="protein sequence ID" value="PRQ32916.1"/>
    <property type="molecule type" value="Genomic_DNA"/>
</dbReference>
<keyword evidence="3" id="KW-1185">Reference proteome</keyword>
<dbReference type="AlphaFoldDB" id="A0A2P6QFF9"/>
<accession>A0A2P6QFF9</accession>
<dbReference type="Gramene" id="PRQ32916">
    <property type="protein sequence ID" value="PRQ32916"/>
    <property type="gene ID" value="RchiOBHm_Chr5g0051711"/>
</dbReference>
<evidence type="ECO:0000313" key="3">
    <source>
        <dbReference type="Proteomes" id="UP000238479"/>
    </source>
</evidence>
<protein>
    <recommendedName>
        <fullName evidence="4">Non-specific serine/threonine protein kinase</fullName>
    </recommendedName>
</protein>
<feature type="chain" id="PRO_5015108662" description="Non-specific serine/threonine protein kinase" evidence="1">
    <location>
        <begin position="17"/>
        <end position="55"/>
    </location>
</feature>
<reference evidence="2 3" key="1">
    <citation type="journal article" date="2018" name="Nat. Genet.">
        <title>The Rosa genome provides new insights in the design of modern roses.</title>
        <authorList>
            <person name="Bendahmane M."/>
        </authorList>
    </citation>
    <scope>NUCLEOTIDE SEQUENCE [LARGE SCALE GENOMIC DNA]</scope>
    <source>
        <strain evidence="3">cv. Old Blush</strain>
    </source>
</reference>
<evidence type="ECO:0000256" key="1">
    <source>
        <dbReference type="SAM" id="SignalP"/>
    </source>
</evidence>
<feature type="signal peptide" evidence="1">
    <location>
        <begin position="1"/>
        <end position="16"/>
    </location>
</feature>
<dbReference type="Proteomes" id="UP000238479">
    <property type="component" value="Chromosome 5"/>
</dbReference>
<gene>
    <name evidence="2" type="ORF">RchiOBHm_Chr5g0051711</name>
</gene>
<comment type="caution">
    <text evidence="2">The sequence shown here is derived from an EMBL/GenBank/DDBJ whole genome shotgun (WGS) entry which is preliminary data.</text>
</comment>
<keyword evidence="1" id="KW-0732">Signal</keyword>
<proteinExistence type="predicted"/>
<sequence length="55" mass="5740">MVRGCALCFCLLAVLGGGTLVLKRRSYGGTTLASTGGKWEKETWSGLGQPVRVGP</sequence>
<evidence type="ECO:0000313" key="2">
    <source>
        <dbReference type="EMBL" id="PRQ32916.1"/>
    </source>
</evidence>